<reference evidence="5" key="1">
    <citation type="submission" date="2022-10" db="EMBL/GenBank/DDBJ databases">
        <title>Puccinia triticina Genome sequencing and assembly.</title>
        <authorList>
            <person name="Li C."/>
        </authorList>
    </citation>
    <scope>NUCLEOTIDE SEQUENCE</scope>
    <source>
        <strain evidence="5">Pt15</strain>
    </source>
</reference>
<sequence>MTIQRPAFAHQAKRCLDILITNSMQCTIGVPRALGLHNPGRLVRRLHLDPQSSSSSCRPAPSPNSRPGHPTPLVGTSRLAFSSAASKQHPHKGKAACDHQIKSEWIQLVNPSSTLNPSSAAPTDPHPAQAAASNLLVEPALTREVLARLDLSQYTLIEVNSKASPPICKIVSREALVQKERTKVRQKKEQQKSNRLDSVVKEIQLSWKIGPNDLSHKLKAVQHCFEKGYKVRALLNPPARHQLVDQNLRDELLAVVEQQLAGFGGQLVKEENEGGKLIMEWHPIQKLK</sequence>
<dbReference type="Gene3D" id="3.10.20.80">
    <property type="entry name" value="Translation initiation factor 3 (IF-3), N-terminal domain"/>
    <property type="match status" value="1"/>
</dbReference>
<evidence type="ECO:0000256" key="2">
    <source>
        <dbReference type="ARBA" id="ARBA00022540"/>
    </source>
</evidence>
<evidence type="ECO:0000256" key="1">
    <source>
        <dbReference type="ARBA" id="ARBA00005439"/>
    </source>
</evidence>
<gene>
    <name evidence="5" type="ORF">PtA15_3A716</name>
</gene>
<feature type="region of interest" description="Disordered" evidence="4">
    <location>
        <begin position="49"/>
        <end position="76"/>
    </location>
</feature>
<keyword evidence="2" id="KW-0396">Initiation factor</keyword>
<evidence type="ECO:0000313" key="5">
    <source>
        <dbReference type="EMBL" id="WAQ83346.1"/>
    </source>
</evidence>
<dbReference type="InterPro" id="IPR036787">
    <property type="entry name" value="T_IF-3_N_sf"/>
</dbReference>
<organism evidence="5 6">
    <name type="scientific">Puccinia triticina</name>
    <dbReference type="NCBI Taxonomy" id="208348"/>
    <lineage>
        <taxon>Eukaryota</taxon>
        <taxon>Fungi</taxon>
        <taxon>Dikarya</taxon>
        <taxon>Basidiomycota</taxon>
        <taxon>Pucciniomycotina</taxon>
        <taxon>Pucciniomycetes</taxon>
        <taxon>Pucciniales</taxon>
        <taxon>Pucciniaceae</taxon>
        <taxon>Puccinia</taxon>
    </lineage>
</organism>
<feature type="compositionally biased region" description="Low complexity" evidence="4">
    <location>
        <begin position="50"/>
        <end position="67"/>
    </location>
</feature>
<name>A0ABY7CDP9_9BASI</name>
<accession>A0ABY7CDP9</accession>
<dbReference type="PANTHER" id="PTHR10938:SF0">
    <property type="entry name" value="TRANSLATION INITIATION FACTOR IF-3, MITOCHONDRIAL"/>
    <property type="match status" value="1"/>
</dbReference>
<proteinExistence type="inferred from homology"/>
<dbReference type="Proteomes" id="UP001164743">
    <property type="component" value="Chromosome 3A"/>
</dbReference>
<evidence type="ECO:0000256" key="4">
    <source>
        <dbReference type="SAM" id="MobiDB-lite"/>
    </source>
</evidence>
<dbReference type="InterPro" id="IPR036788">
    <property type="entry name" value="T_IF-3_C_sf"/>
</dbReference>
<dbReference type="RefSeq" id="XP_053018901.1">
    <property type="nucleotide sequence ID" value="XM_053167711.1"/>
</dbReference>
<evidence type="ECO:0008006" key="7">
    <source>
        <dbReference type="Google" id="ProtNLM"/>
    </source>
</evidence>
<dbReference type="PANTHER" id="PTHR10938">
    <property type="entry name" value="TRANSLATION INITIATION FACTOR IF-3"/>
    <property type="match status" value="1"/>
</dbReference>
<evidence type="ECO:0000256" key="3">
    <source>
        <dbReference type="ARBA" id="ARBA00022917"/>
    </source>
</evidence>
<dbReference type="InterPro" id="IPR001288">
    <property type="entry name" value="Translation_initiation_fac_3"/>
</dbReference>
<dbReference type="EMBL" id="CP110423">
    <property type="protein sequence ID" value="WAQ83346.1"/>
    <property type="molecule type" value="Genomic_DNA"/>
</dbReference>
<dbReference type="GeneID" id="77808606"/>
<comment type="similarity">
    <text evidence="1">Belongs to the IF-3 family.</text>
</comment>
<dbReference type="Gene3D" id="3.30.110.10">
    <property type="entry name" value="Translation initiation factor 3 (IF-3), C-terminal domain"/>
    <property type="match status" value="1"/>
</dbReference>
<keyword evidence="3" id="KW-0648">Protein biosynthesis</keyword>
<protein>
    <recommendedName>
        <fullName evidence="7">Translation initiation factor 3 N-terminal domain-containing protein</fullName>
    </recommendedName>
</protein>
<keyword evidence="6" id="KW-1185">Reference proteome</keyword>
<evidence type="ECO:0000313" key="6">
    <source>
        <dbReference type="Proteomes" id="UP001164743"/>
    </source>
</evidence>
<dbReference type="SUPFAM" id="SSF55200">
    <property type="entry name" value="Translation initiation factor IF3, C-terminal domain"/>
    <property type="match status" value="1"/>
</dbReference>